<evidence type="ECO:0000313" key="3">
    <source>
        <dbReference type="Proteomes" id="UP001470230"/>
    </source>
</evidence>
<proteinExistence type="predicted"/>
<organism evidence="2 3">
    <name type="scientific">Tritrichomonas musculus</name>
    <dbReference type="NCBI Taxonomy" id="1915356"/>
    <lineage>
        <taxon>Eukaryota</taxon>
        <taxon>Metamonada</taxon>
        <taxon>Parabasalia</taxon>
        <taxon>Tritrichomonadida</taxon>
        <taxon>Tritrichomonadidae</taxon>
        <taxon>Tritrichomonas</taxon>
    </lineage>
</organism>
<keyword evidence="3" id="KW-1185">Reference proteome</keyword>
<dbReference type="Proteomes" id="UP001470230">
    <property type="component" value="Unassembled WGS sequence"/>
</dbReference>
<dbReference type="EMBL" id="JAPFFF010000006">
    <property type="protein sequence ID" value="KAK8887267.1"/>
    <property type="molecule type" value="Genomic_DNA"/>
</dbReference>
<comment type="caution">
    <text evidence="2">The sequence shown here is derived from an EMBL/GenBank/DDBJ whole genome shotgun (WGS) entry which is preliminary data.</text>
</comment>
<gene>
    <name evidence="2" type="ORF">M9Y10_038305</name>
</gene>
<evidence type="ECO:0008006" key="4">
    <source>
        <dbReference type="Google" id="ProtNLM"/>
    </source>
</evidence>
<feature type="compositionally biased region" description="Acidic residues" evidence="1">
    <location>
        <begin position="1153"/>
        <end position="1164"/>
    </location>
</feature>
<feature type="region of interest" description="Disordered" evidence="1">
    <location>
        <begin position="69"/>
        <end position="93"/>
    </location>
</feature>
<reference evidence="2 3" key="1">
    <citation type="submission" date="2024-04" db="EMBL/GenBank/DDBJ databases">
        <title>Tritrichomonas musculus Genome.</title>
        <authorList>
            <person name="Alves-Ferreira E."/>
            <person name="Grigg M."/>
            <person name="Lorenzi H."/>
            <person name="Galac M."/>
        </authorList>
    </citation>
    <scope>NUCLEOTIDE SEQUENCE [LARGE SCALE GENOMIC DNA]</scope>
    <source>
        <strain evidence="2 3">EAF2021</strain>
    </source>
</reference>
<feature type="region of interest" description="Disordered" evidence="1">
    <location>
        <begin position="489"/>
        <end position="509"/>
    </location>
</feature>
<dbReference type="PROSITE" id="PS00018">
    <property type="entry name" value="EF_HAND_1"/>
    <property type="match status" value="1"/>
</dbReference>
<feature type="compositionally biased region" description="Low complexity" evidence="1">
    <location>
        <begin position="69"/>
        <end position="79"/>
    </location>
</feature>
<feature type="region of interest" description="Disordered" evidence="1">
    <location>
        <begin position="1142"/>
        <end position="1164"/>
    </location>
</feature>
<feature type="compositionally biased region" description="Basic residues" evidence="1">
    <location>
        <begin position="498"/>
        <end position="507"/>
    </location>
</feature>
<evidence type="ECO:0000313" key="2">
    <source>
        <dbReference type="EMBL" id="KAK8887267.1"/>
    </source>
</evidence>
<protein>
    <recommendedName>
        <fullName evidence="4">EF-hand domain-containing protein</fullName>
    </recommendedName>
</protein>
<name>A0ABR2K9U9_9EUKA</name>
<evidence type="ECO:0000256" key="1">
    <source>
        <dbReference type="SAM" id="MobiDB-lite"/>
    </source>
</evidence>
<feature type="region of interest" description="Disordered" evidence="1">
    <location>
        <begin position="1032"/>
        <end position="1055"/>
    </location>
</feature>
<accession>A0ABR2K9U9</accession>
<dbReference type="InterPro" id="IPR018247">
    <property type="entry name" value="EF_Hand_1_Ca_BS"/>
</dbReference>
<sequence>MPPRKVKSGALFKKSKNQVSLTSLLNNFLDPNLSQAEITQNAFTIQLQLAKCLSSRQVQKSRNLLTKATNMNLNDNTNTDQKEDSTDSDSEYFQDELRTKKRKTKEQFDQKAQDKFAEKAISIIAHFLTPSNQFNENEEIAQNILTIMNFIPSLLQKVDSSDQAYIQNLLQQIDPNVPALFELQIPLLHSISEISHGPQLSASFQEKMKSFIKPNSTISSSLLNICIFNFEFQKNYQYQWAEIIRMVFLSSNRQELLNSSLLLKSKRTCSNELCIMLCRVLQQQKQDQRENLDKLDFFLILIISSINSIATNKLLKFLANNNRLNELTIKNCPLQIVPMNNIIDAIYSISSSKFLNATNDQMKELSRIISEIFICSENSEILTFALFNEDENKILLESTINAISISSKEAPQLFISNFDSVGVLYTVSKQIAGRLIKPILKLATIFTQLFDSIVIYLKKLTIQPSGTFIAIDSLCSLLKDLAEQQQVQQQQQNQENKRNKRYKKKQTNKNLLVEENQSNSIEMQLQVVEILGDLCSSSQYMRHIIFQRLSNIVSYLSEKVRIKVKKIANKYKELSLNPDLFLDLVSDKLVDESNQIDDDVFPNSTNFVFAKEYPASELQLLISLGEPPSDFFYFVDFQDSNFRVDFHFALQLALRADVYAVLSPFNNDAFIIFSEYLKAIDYIASEEERKIISEWCSLRLDDTFVRNVIFEERYDDPLLLYTILRQINTSSTFSIKNDNEIIMSCRKLFIKTAECDCGIPKLNLVKHHRKCKFLPKEAFYDIYDQFKEELTFHIGQFCEYQNPNDFFDFGFFVDEMKKVIMGNAITGRHCQSYLEIFEKSLPVSSESAMKMFDLLATLKFADFKLFSTILELTFSKSPKDDAFVKANLLLSCVKGENQTVLVRKETLKNAVLIQLSKFISSVATDDDNDDESYDQMMSLLCDLMNFNQLNQAVCFSIFKSINIIIKLFNDNLNKSRKSDKNLGTSNFFNFDKFIKFKNICENWFSINKPKIGVKRIATCSAYLQMAENVFNKQNNDDEDDDDDLNNNHNNNEIRDFGPEFDVLFEKLQNDEIDKDGDDEINIEELLSMNDNNDNLKKKKKKKDKKLPHFVPRKWRSKSRWIDEGLKEVTDSDDNFADLEDFVVENSPPQSDRNDDDDVDADDDS</sequence>